<accession>A0ABQ4SU13</accession>
<dbReference type="PROSITE" id="PS50995">
    <property type="entry name" value="HTH_MARR_2"/>
    <property type="match status" value="1"/>
</dbReference>
<dbReference type="PANTHER" id="PTHR42756">
    <property type="entry name" value="TRANSCRIPTIONAL REGULATOR, MARR"/>
    <property type="match status" value="1"/>
</dbReference>
<protein>
    <submittedName>
        <fullName evidence="6">Transcriptional regulator SlyA</fullName>
    </submittedName>
</protein>
<evidence type="ECO:0000256" key="2">
    <source>
        <dbReference type="ARBA" id="ARBA00023125"/>
    </source>
</evidence>
<dbReference type="PRINTS" id="PR00598">
    <property type="entry name" value="HTHMARR"/>
</dbReference>
<dbReference type="Proteomes" id="UP001055102">
    <property type="component" value="Unassembled WGS sequence"/>
</dbReference>
<evidence type="ECO:0000313" key="7">
    <source>
        <dbReference type="Proteomes" id="UP001055102"/>
    </source>
</evidence>
<evidence type="ECO:0000259" key="5">
    <source>
        <dbReference type="PROSITE" id="PS50995"/>
    </source>
</evidence>
<dbReference type="Gene3D" id="1.10.10.10">
    <property type="entry name" value="Winged helix-like DNA-binding domain superfamily/Winged helix DNA-binding domain"/>
    <property type="match status" value="1"/>
</dbReference>
<sequence>MSSSQNEPALLSAGDERGGVVSGGLGGDSQIKLKRGRDGAGMKSKAKRLRPPGSKSVGWALVQAARLHRARIGDRLGALGLFAGQEQVVQALAAAGTMTMGDLAATLRVRPPTASKTITRLSALGMVERHTEAGDGRLVRVRLTETGLAKAEAIERIWDDVEAELLEGFDNRERRRLRKLLRRSAANLAEAAGIEGHEPEPDLDGRDDDADDAPALEQTL</sequence>
<dbReference type="SUPFAM" id="SSF46785">
    <property type="entry name" value="Winged helix' DNA-binding domain"/>
    <property type="match status" value="1"/>
</dbReference>
<evidence type="ECO:0000256" key="1">
    <source>
        <dbReference type="ARBA" id="ARBA00023015"/>
    </source>
</evidence>
<dbReference type="PANTHER" id="PTHR42756:SF1">
    <property type="entry name" value="TRANSCRIPTIONAL REPRESSOR OF EMRAB OPERON"/>
    <property type="match status" value="1"/>
</dbReference>
<keyword evidence="1" id="KW-0805">Transcription regulation</keyword>
<dbReference type="InterPro" id="IPR036390">
    <property type="entry name" value="WH_DNA-bd_sf"/>
</dbReference>
<feature type="compositionally biased region" description="Acidic residues" evidence="4">
    <location>
        <begin position="205"/>
        <end position="214"/>
    </location>
</feature>
<dbReference type="InterPro" id="IPR000835">
    <property type="entry name" value="HTH_MarR-typ"/>
</dbReference>
<dbReference type="EMBL" id="BPQR01000008">
    <property type="protein sequence ID" value="GJE05166.1"/>
    <property type="molecule type" value="Genomic_DNA"/>
</dbReference>
<organism evidence="6 7">
    <name type="scientific">Methylobacterium jeotgali</name>
    <dbReference type="NCBI Taxonomy" id="381630"/>
    <lineage>
        <taxon>Bacteria</taxon>
        <taxon>Pseudomonadati</taxon>
        <taxon>Pseudomonadota</taxon>
        <taxon>Alphaproteobacteria</taxon>
        <taxon>Hyphomicrobiales</taxon>
        <taxon>Methylobacteriaceae</taxon>
        <taxon>Methylobacterium</taxon>
    </lineage>
</organism>
<reference evidence="6" key="2">
    <citation type="submission" date="2021-08" db="EMBL/GenBank/DDBJ databases">
        <authorList>
            <person name="Tani A."/>
            <person name="Ola A."/>
            <person name="Ogura Y."/>
            <person name="Katsura K."/>
            <person name="Hayashi T."/>
        </authorList>
    </citation>
    <scope>NUCLEOTIDE SEQUENCE</scope>
    <source>
        <strain evidence="6">LMG 23639</strain>
    </source>
</reference>
<feature type="region of interest" description="Disordered" evidence="4">
    <location>
        <begin position="1"/>
        <end position="53"/>
    </location>
</feature>
<keyword evidence="7" id="KW-1185">Reference proteome</keyword>
<feature type="domain" description="HTH marR-type" evidence="5">
    <location>
        <begin position="54"/>
        <end position="186"/>
    </location>
</feature>
<dbReference type="InterPro" id="IPR036388">
    <property type="entry name" value="WH-like_DNA-bd_sf"/>
</dbReference>
<reference evidence="6" key="1">
    <citation type="journal article" date="2021" name="Front. Microbiol.">
        <title>Comprehensive Comparative Genomics and Phenotyping of Methylobacterium Species.</title>
        <authorList>
            <person name="Alessa O."/>
            <person name="Ogura Y."/>
            <person name="Fujitani Y."/>
            <person name="Takami H."/>
            <person name="Hayashi T."/>
            <person name="Sahin N."/>
            <person name="Tani A."/>
        </authorList>
    </citation>
    <scope>NUCLEOTIDE SEQUENCE</scope>
    <source>
        <strain evidence="6">LMG 23639</strain>
    </source>
</reference>
<feature type="compositionally biased region" description="Basic and acidic residues" evidence="4">
    <location>
        <begin position="195"/>
        <end position="204"/>
    </location>
</feature>
<keyword evidence="2" id="KW-0238">DNA-binding</keyword>
<evidence type="ECO:0000256" key="4">
    <source>
        <dbReference type="SAM" id="MobiDB-lite"/>
    </source>
</evidence>
<proteinExistence type="predicted"/>
<name>A0ABQ4SU13_9HYPH</name>
<keyword evidence="3" id="KW-0804">Transcription</keyword>
<comment type="caution">
    <text evidence="6">The sequence shown here is derived from an EMBL/GenBank/DDBJ whole genome shotgun (WGS) entry which is preliminary data.</text>
</comment>
<feature type="region of interest" description="Disordered" evidence="4">
    <location>
        <begin position="188"/>
        <end position="220"/>
    </location>
</feature>
<dbReference type="Pfam" id="PF12802">
    <property type="entry name" value="MarR_2"/>
    <property type="match status" value="1"/>
</dbReference>
<dbReference type="SMART" id="SM00347">
    <property type="entry name" value="HTH_MARR"/>
    <property type="match status" value="1"/>
</dbReference>
<evidence type="ECO:0000313" key="6">
    <source>
        <dbReference type="EMBL" id="GJE05166.1"/>
    </source>
</evidence>
<gene>
    <name evidence="6" type="primary">slyA_1</name>
    <name evidence="6" type="ORF">AOPFMNJM_0463</name>
</gene>
<evidence type="ECO:0000256" key="3">
    <source>
        <dbReference type="ARBA" id="ARBA00023163"/>
    </source>
</evidence>